<organism evidence="2 3">
    <name type="scientific">Megalurothrips usitatus</name>
    <name type="common">bean blossom thrips</name>
    <dbReference type="NCBI Taxonomy" id="439358"/>
    <lineage>
        <taxon>Eukaryota</taxon>
        <taxon>Metazoa</taxon>
        <taxon>Ecdysozoa</taxon>
        <taxon>Arthropoda</taxon>
        <taxon>Hexapoda</taxon>
        <taxon>Insecta</taxon>
        <taxon>Pterygota</taxon>
        <taxon>Neoptera</taxon>
        <taxon>Paraneoptera</taxon>
        <taxon>Thysanoptera</taxon>
        <taxon>Terebrantia</taxon>
        <taxon>Thripoidea</taxon>
        <taxon>Thripidae</taxon>
        <taxon>Megalurothrips</taxon>
    </lineage>
</organism>
<keyword evidence="3" id="KW-1185">Reference proteome</keyword>
<sequence>MGSSISRHLRDLADVGGFEASNGPVSSPAAVRRSSAHTEVDSCPSTPTANTLVCRIDVDPRSPTAEIVRTPIEVFSKYSRKFSEDSPSVNVMQSRRSYLETDLDTLSTNESAQKPEAVEEEGRQLLPGLSSAHLMKLRFLGIDPRSPSTDVVRTPIQLGKGHQRDASPIHFDDTLSVGSVSSQDIFSNSFCSSEFTRGDCSDPSAFISETEDLSDKEDDECVATASKVCVESSSMYHPKFRVNGNVVTELF</sequence>
<evidence type="ECO:0000313" key="3">
    <source>
        <dbReference type="Proteomes" id="UP001075354"/>
    </source>
</evidence>
<feature type="compositionally biased region" description="Low complexity" evidence="1">
    <location>
        <begin position="24"/>
        <end position="33"/>
    </location>
</feature>
<name>A0AAV7XFR8_9NEOP</name>
<accession>A0AAV7XFR8</accession>
<feature type="region of interest" description="Disordered" evidence="1">
    <location>
        <begin position="16"/>
        <end position="46"/>
    </location>
</feature>
<dbReference type="EMBL" id="JAPTSV010000008">
    <property type="protein sequence ID" value="KAJ1524925.1"/>
    <property type="molecule type" value="Genomic_DNA"/>
</dbReference>
<reference evidence="2" key="1">
    <citation type="submission" date="2022-12" db="EMBL/GenBank/DDBJ databases">
        <title>Chromosome-level genome assembly of the bean flower thrips Megalurothrips usitatus.</title>
        <authorList>
            <person name="Ma L."/>
            <person name="Liu Q."/>
            <person name="Li H."/>
            <person name="Cai W."/>
        </authorList>
    </citation>
    <scope>NUCLEOTIDE SEQUENCE</scope>
    <source>
        <strain evidence="2">Cailab_2022a</strain>
    </source>
</reference>
<dbReference type="Proteomes" id="UP001075354">
    <property type="component" value="Chromosome 8"/>
</dbReference>
<dbReference type="AlphaFoldDB" id="A0AAV7XFR8"/>
<protein>
    <submittedName>
        <fullName evidence="2">Uncharacterized protein</fullName>
    </submittedName>
</protein>
<evidence type="ECO:0000313" key="2">
    <source>
        <dbReference type="EMBL" id="KAJ1524925.1"/>
    </source>
</evidence>
<comment type="caution">
    <text evidence="2">The sequence shown here is derived from an EMBL/GenBank/DDBJ whole genome shotgun (WGS) entry which is preliminary data.</text>
</comment>
<dbReference type="InterPro" id="IPR038832">
    <property type="entry name" value="CDCA3"/>
</dbReference>
<proteinExistence type="predicted"/>
<evidence type="ECO:0000256" key="1">
    <source>
        <dbReference type="SAM" id="MobiDB-lite"/>
    </source>
</evidence>
<dbReference type="PANTHER" id="PTHR34756">
    <property type="entry name" value="CELL DIVISION CYCLE-ASSOCIATED PROTEIN 3"/>
    <property type="match status" value="1"/>
</dbReference>
<gene>
    <name evidence="2" type="ORF">ONE63_009783</name>
</gene>
<dbReference type="PANTHER" id="PTHR34756:SF1">
    <property type="entry name" value="CELL DIVISION CYCLE-ASSOCIATED PROTEIN 3"/>
    <property type="match status" value="1"/>
</dbReference>